<dbReference type="Gene3D" id="2.30.22.10">
    <property type="entry name" value="Head domain of nucleotide exchange factor GrpE"/>
    <property type="match status" value="1"/>
</dbReference>
<evidence type="ECO:0000313" key="2">
    <source>
        <dbReference type="EMBL" id="MFC4135117.1"/>
    </source>
</evidence>
<sequence>MTQPTSDPIQAKLDHLLDLFQRRLLEDKTARQALSELTERARRAEAGLFREALQPMVTQVARAIDRLDQYAGPDPAFAESLRDELLDVLSAQGVQEIGVADGFDPARHEAVETGADPDQPDRAITGHFRRGYHYGGWVFRPAQVRVNRPPAA</sequence>
<dbReference type="RefSeq" id="WP_253762996.1">
    <property type="nucleotide sequence ID" value="NZ_JAMZDZ010000001.1"/>
</dbReference>
<keyword evidence="3" id="KW-1185">Reference proteome</keyword>
<dbReference type="InterPro" id="IPR009012">
    <property type="entry name" value="GrpE_head"/>
</dbReference>
<dbReference type="Proteomes" id="UP001595816">
    <property type="component" value="Unassembled WGS sequence"/>
</dbReference>
<dbReference type="Pfam" id="PF01025">
    <property type="entry name" value="GrpE"/>
    <property type="match status" value="1"/>
</dbReference>
<dbReference type="SUPFAM" id="SSF51064">
    <property type="entry name" value="Head domain of nucleotide exchange factor GrpE"/>
    <property type="match status" value="1"/>
</dbReference>
<dbReference type="PRINTS" id="PR00773">
    <property type="entry name" value="GRPEPROTEIN"/>
</dbReference>
<keyword evidence="1" id="KW-0143">Chaperone</keyword>
<gene>
    <name evidence="2" type="ORF">ACFOZ4_31280</name>
</gene>
<evidence type="ECO:0000313" key="3">
    <source>
        <dbReference type="Proteomes" id="UP001595816"/>
    </source>
</evidence>
<dbReference type="EMBL" id="JBHSAY010000020">
    <property type="protein sequence ID" value="MFC4135117.1"/>
    <property type="molecule type" value="Genomic_DNA"/>
</dbReference>
<proteinExistence type="predicted"/>
<organism evidence="2 3">
    <name type="scientific">Hamadaea flava</name>
    <dbReference type="NCBI Taxonomy" id="1742688"/>
    <lineage>
        <taxon>Bacteria</taxon>
        <taxon>Bacillati</taxon>
        <taxon>Actinomycetota</taxon>
        <taxon>Actinomycetes</taxon>
        <taxon>Micromonosporales</taxon>
        <taxon>Micromonosporaceae</taxon>
        <taxon>Hamadaea</taxon>
    </lineage>
</organism>
<protein>
    <submittedName>
        <fullName evidence="2">Nucleotide exchange factor GrpE</fullName>
    </submittedName>
</protein>
<reference evidence="3" key="1">
    <citation type="journal article" date="2019" name="Int. J. Syst. Evol. Microbiol.">
        <title>The Global Catalogue of Microorganisms (GCM) 10K type strain sequencing project: providing services to taxonomists for standard genome sequencing and annotation.</title>
        <authorList>
            <consortium name="The Broad Institute Genomics Platform"/>
            <consortium name="The Broad Institute Genome Sequencing Center for Infectious Disease"/>
            <person name="Wu L."/>
            <person name="Ma J."/>
        </authorList>
    </citation>
    <scope>NUCLEOTIDE SEQUENCE [LARGE SCALE GENOMIC DNA]</scope>
    <source>
        <strain evidence="3">CGMCC 4.7289</strain>
    </source>
</reference>
<comment type="caution">
    <text evidence="2">The sequence shown here is derived from an EMBL/GenBank/DDBJ whole genome shotgun (WGS) entry which is preliminary data.</text>
</comment>
<evidence type="ECO:0000256" key="1">
    <source>
        <dbReference type="ARBA" id="ARBA00023186"/>
    </source>
</evidence>
<name>A0ABV8LXK9_9ACTN</name>
<dbReference type="InterPro" id="IPR000740">
    <property type="entry name" value="GrpE"/>
</dbReference>
<accession>A0ABV8LXK9</accession>